<evidence type="ECO:0000313" key="1">
    <source>
        <dbReference type="EMBL" id="SVE24881.1"/>
    </source>
</evidence>
<organism evidence="1">
    <name type="scientific">marine metagenome</name>
    <dbReference type="NCBI Taxonomy" id="408172"/>
    <lineage>
        <taxon>unclassified sequences</taxon>
        <taxon>metagenomes</taxon>
        <taxon>ecological metagenomes</taxon>
    </lineage>
</organism>
<dbReference type="AlphaFoldDB" id="A0A383BYB2"/>
<proteinExistence type="predicted"/>
<dbReference type="EMBL" id="UINC01204244">
    <property type="protein sequence ID" value="SVE24881.1"/>
    <property type="molecule type" value="Genomic_DNA"/>
</dbReference>
<accession>A0A383BYB2</accession>
<reference evidence="1" key="1">
    <citation type="submission" date="2018-05" db="EMBL/GenBank/DDBJ databases">
        <authorList>
            <person name="Lanie J.A."/>
            <person name="Ng W.-L."/>
            <person name="Kazmierczak K.M."/>
            <person name="Andrzejewski T.M."/>
            <person name="Davidsen T.M."/>
            <person name="Wayne K.J."/>
            <person name="Tettelin H."/>
            <person name="Glass J.I."/>
            <person name="Rusch D."/>
            <person name="Podicherti R."/>
            <person name="Tsui H.-C.T."/>
            <person name="Winkler M.E."/>
        </authorList>
    </citation>
    <scope>NUCLEOTIDE SEQUENCE</scope>
</reference>
<protein>
    <submittedName>
        <fullName evidence="1">Uncharacterized protein</fullName>
    </submittedName>
</protein>
<name>A0A383BYB2_9ZZZZ</name>
<gene>
    <name evidence="1" type="ORF">METZ01_LOCUS477735</name>
</gene>
<sequence length="77" mass="8182">MATELFSGDGAYFARLSGGTVLVWSKDTEGWTKGRCELPKNAAQIGFEALPEELREEVLAVLARADAVQGPIGGTNN</sequence>